<comment type="caution">
    <text evidence="3">The sequence shown here is derived from an EMBL/GenBank/DDBJ whole genome shotgun (WGS) entry which is preliminary data.</text>
</comment>
<dbReference type="InterPro" id="IPR039461">
    <property type="entry name" value="Peptidase_M49"/>
</dbReference>
<evidence type="ECO:0000256" key="2">
    <source>
        <dbReference type="ARBA" id="ARBA00022801"/>
    </source>
</evidence>
<dbReference type="EMBL" id="BTSX01000002">
    <property type="protein sequence ID" value="GMS83177.1"/>
    <property type="molecule type" value="Genomic_DNA"/>
</dbReference>
<keyword evidence="1" id="KW-0479">Metal-binding</keyword>
<name>A0AAV5SKP1_9BILA</name>
<reference evidence="3" key="1">
    <citation type="submission" date="2023-10" db="EMBL/GenBank/DDBJ databases">
        <title>Genome assembly of Pristionchus species.</title>
        <authorList>
            <person name="Yoshida K."/>
            <person name="Sommer R.J."/>
        </authorList>
    </citation>
    <scope>NUCLEOTIDE SEQUENCE</scope>
    <source>
        <strain evidence="3">RS0144</strain>
    </source>
</reference>
<organism evidence="3 4">
    <name type="scientific">Pristionchus entomophagus</name>
    <dbReference type="NCBI Taxonomy" id="358040"/>
    <lineage>
        <taxon>Eukaryota</taxon>
        <taxon>Metazoa</taxon>
        <taxon>Ecdysozoa</taxon>
        <taxon>Nematoda</taxon>
        <taxon>Chromadorea</taxon>
        <taxon>Rhabditida</taxon>
        <taxon>Rhabditina</taxon>
        <taxon>Diplogasteromorpha</taxon>
        <taxon>Diplogasteroidea</taxon>
        <taxon>Neodiplogasteridae</taxon>
        <taxon>Pristionchus</taxon>
    </lineage>
</organism>
<feature type="non-terminal residue" evidence="3">
    <location>
        <position position="90"/>
    </location>
</feature>
<evidence type="ECO:0008006" key="5">
    <source>
        <dbReference type="Google" id="ProtNLM"/>
    </source>
</evidence>
<gene>
    <name evidence="3" type="ORF">PENTCL1PPCAC_5352</name>
</gene>
<keyword evidence="4" id="KW-1185">Reference proteome</keyword>
<dbReference type="PANTHER" id="PTHR23422:SF11">
    <property type="entry name" value="DIPEPTIDYL PEPTIDASE 3"/>
    <property type="match status" value="1"/>
</dbReference>
<dbReference type="GO" id="GO:0046872">
    <property type="term" value="F:metal ion binding"/>
    <property type="evidence" value="ECO:0007669"/>
    <property type="project" value="UniProtKB-KW"/>
</dbReference>
<evidence type="ECO:0000256" key="1">
    <source>
        <dbReference type="ARBA" id="ARBA00022723"/>
    </source>
</evidence>
<dbReference type="PANTHER" id="PTHR23422">
    <property type="entry name" value="DIPEPTIDYL PEPTIDASE III-RELATED"/>
    <property type="match status" value="1"/>
</dbReference>
<dbReference type="GO" id="GO:0008239">
    <property type="term" value="F:dipeptidyl-peptidase activity"/>
    <property type="evidence" value="ECO:0007669"/>
    <property type="project" value="TreeGrafter"/>
</dbReference>
<feature type="non-terminal residue" evidence="3">
    <location>
        <position position="1"/>
    </location>
</feature>
<keyword evidence="2" id="KW-0378">Hydrolase</keyword>
<dbReference type="AlphaFoldDB" id="A0AAV5SKP1"/>
<dbReference type="Pfam" id="PF03571">
    <property type="entry name" value="Peptidase_M49"/>
    <property type="match status" value="1"/>
</dbReference>
<dbReference type="Proteomes" id="UP001432027">
    <property type="component" value="Unassembled WGS sequence"/>
</dbReference>
<dbReference type="GO" id="GO:0005737">
    <property type="term" value="C:cytoplasm"/>
    <property type="evidence" value="ECO:0007669"/>
    <property type="project" value="TreeGrafter"/>
</dbReference>
<evidence type="ECO:0000313" key="4">
    <source>
        <dbReference type="Proteomes" id="UP001432027"/>
    </source>
</evidence>
<proteinExistence type="predicted"/>
<accession>A0AAV5SKP1</accession>
<evidence type="ECO:0000313" key="3">
    <source>
        <dbReference type="EMBL" id="GMS83177.1"/>
    </source>
</evidence>
<protein>
    <recommendedName>
        <fullName evidence="5">Peptidase</fullName>
    </recommendedName>
</protein>
<sequence>QDILREYNGRATIIITALHELFGHGSGKLFERNEDGSFNFDKEKTVDILTGGKVTSWYEPKQSYDSIFGDLAVPFEECRAYAVAYVISCD</sequence>